<dbReference type="InterPro" id="IPR041657">
    <property type="entry name" value="HTH_17"/>
</dbReference>
<keyword evidence="3" id="KW-1185">Reference proteome</keyword>
<protein>
    <submittedName>
        <fullName evidence="2">DNA binding domain-containing protein, excisionase family</fullName>
    </submittedName>
</protein>
<dbReference type="Proteomes" id="UP000198802">
    <property type="component" value="Unassembled WGS sequence"/>
</dbReference>
<evidence type="ECO:0000313" key="2">
    <source>
        <dbReference type="EMBL" id="CUU61125.1"/>
    </source>
</evidence>
<dbReference type="AlphaFoldDB" id="A0A0S4QZW3"/>
<sequence>MTQPLTSPQTDGVVLAIPTRHRASTRPTSGATPPAPLGDILTVEQAADRMNMSVRYVRRLVAERRIAFHRIGRSVRLAATDVDAHVSAGRVEPLTESEVWRDMRSVS</sequence>
<evidence type="ECO:0000313" key="3">
    <source>
        <dbReference type="Proteomes" id="UP000198802"/>
    </source>
</evidence>
<reference evidence="3" key="1">
    <citation type="submission" date="2015-11" db="EMBL/GenBank/DDBJ databases">
        <authorList>
            <person name="Varghese N."/>
        </authorList>
    </citation>
    <scope>NUCLEOTIDE SEQUENCE [LARGE SCALE GENOMIC DNA]</scope>
    <source>
        <strain evidence="3">DSM 45899</strain>
    </source>
</reference>
<accession>A0A0S4QZW3</accession>
<evidence type="ECO:0000259" key="1">
    <source>
        <dbReference type="Pfam" id="PF12728"/>
    </source>
</evidence>
<dbReference type="InterPro" id="IPR010093">
    <property type="entry name" value="SinI_DNA-bd"/>
</dbReference>
<feature type="domain" description="Helix-turn-helix" evidence="1">
    <location>
        <begin position="41"/>
        <end position="88"/>
    </location>
</feature>
<dbReference type="NCBIfam" id="TIGR01764">
    <property type="entry name" value="excise"/>
    <property type="match status" value="1"/>
</dbReference>
<dbReference type="EMBL" id="FAOZ01000057">
    <property type="protein sequence ID" value="CUU61125.1"/>
    <property type="molecule type" value="Genomic_DNA"/>
</dbReference>
<dbReference type="GO" id="GO:0003677">
    <property type="term" value="F:DNA binding"/>
    <property type="evidence" value="ECO:0007669"/>
    <property type="project" value="InterPro"/>
</dbReference>
<proteinExistence type="predicted"/>
<name>A0A0S4QZW3_9ACTN</name>
<gene>
    <name evidence="2" type="ORF">Ga0074812_15715</name>
</gene>
<dbReference type="Pfam" id="PF12728">
    <property type="entry name" value="HTH_17"/>
    <property type="match status" value="1"/>
</dbReference>
<organism evidence="2 3">
    <name type="scientific">Parafrankia irregularis</name>
    <dbReference type="NCBI Taxonomy" id="795642"/>
    <lineage>
        <taxon>Bacteria</taxon>
        <taxon>Bacillati</taxon>
        <taxon>Actinomycetota</taxon>
        <taxon>Actinomycetes</taxon>
        <taxon>Frankiales</taxon>
        <taxon>Frankiaceae</taxon>
        <taxon>Parafrankia</taxon>
    </lineage>
</organism>